<evidence type="ECO:0000313" key="2">
    <source>
        <dbReference type="EMBL" id="RWY36386.1"/>
    </source>
</evidence>
<protein>
    <submittedName>
        <fullName evidence="2">ERF superfamily protein</fullName>
    </submittedName>
</protein>
<reference evidence="2 3" key="1">
    <citation type="journal article" date="2015" name="Int. J. Syst. Evol. Microbiol.">
        <title>Gemmobacter intermedius sp. nov., isolated from a white stork (Ciconia ciconia).</title>
        <authorList>
            <person name="Kampfer P."/>
            <person name="Jerzak L."/>
            <person name="Wilharm G."/>
            <person name="Golke J."/>
            <person name="Busse H.J."/>
            <person name="Glaeser S.P."/>
        </authorList>
    </citation>
    <scope>NUCLEOTIDE SEQUENCE [LARGE SCALE GENOMIC DNA]</scope>
    <source>
        <strain evidence="2 3">119/4</strain>
    </source>
</reference>
<dbReference type="AlphaFoldDB" id="A0A451GGP7"/>
<proteinExistence type="predicted"/>
<comment type="caution">
    <text evidence="2">The sequence shown here is derived from an EMBL/GenBank/DDBJ whole genome shotgun (WGS) entry which is preliminary data.</text>
</comment>
<dbReference type="Proteomes" id="UP000287168">
    <property type="component" value="Unassembled WGS sequence"/>
</dbReference>
<feature type="region of interest" description="Disordered" evidence="1">
    <location>
        <begin position="129"/>
        <end position="158"/>
    </location>
</feature>
<dbReference type="Pfam" id="PF04404">
    <property type="entry name" value="ERF"/>
    <property type="match status" value="1"/>
</dbReference>
<feature type="region of interest" description="Disordered" evidence="1">
    <location>
        <begin position="195"/>
        <end position="216"/>
    </location>
</feature>
<name>A0A451GGP7_9RHOB</name>
<dbReference type="RefSeq" id="WP_128490861.1">
    <property type="nucleotide sequence ID" value="NZ_JBHLXB010000045.1"/>
</dbReference>
<feature type="compositionally biased region" description="Polar residues" evidence="1">
    <location>
        <begin position="203"/>
        <end position="216"/>
    </location>
</feature>
<organism evidence="2 3">
    <name type="scientific">Falsigemmobacter intermedius</name>
    <dbReference type="NCBI Taxonomy" id="1553448"/>
    <lineage>
        <taxon>Bacteria</taxon>
        <taxon>Pseudomonadati</taxon>
        <taxon>Pseudomonadota</taxon>
        <taxon>Alphaproteobacteria</taxon>
        <taxon>Rhodobacterales</taxon>
        <taxon>Paracoccaceae</taxon>
        <taxon>Falsigemmobacter</taxon>
    </lineage>
</organism>
<dbReference type="InterPro" id="IPR007499">
    <property type="entry name" value="ERF_bacteria_virus"/>
</dbReference>
<dbReference type="OrthoDB" id="149299at2"/>
<evidence type="ECO:0000256" key="1">
    <source>
        <dbReference type="SAM" id="MobiDB-lite"/>
    </source>
</evidence>
<sequence length="216" mass="22843">MSKQEHISTVAARPVHASIYQALAAAQAEMGPVLKENVNPAFKSRYADLASVVAACLPALNAHGISVFQPMREIDGTRFVVTILAHESGETIENPVPLLVSKNDMQGLGSAMTYARRYGLMAMAGVAPEDDDGNAAAAAPPPRQEQRQPPRDPGPTAADMAIKALSGADTLERLAAIWGDLPRAVQGHQSVIDAKDAAKARLSQPSNETTNNEEAQ</sequence>
<gene>
    <name evidence="2" type="ORF">EP867_18095</name>
</gene>
<accession>A0A451GGP7</accession>
<evidence type="ECO:0000313" key="3">
    <source>
        <dbReference type="Proteomes" id="UP000287168"/>
    </source>
</evidence>
<keyword evidence="3" id="KW-1185">Reference proteome</keyword>
<dbReference type="EMBL" id="SBLC01000061">
    <property type="protein sequence ID" value="RWY36386.1"/>
    <property type="molecule type" value="Genomic_DNA"/>
</dbReference>